<evidence type="ECO:0000259" key="1">
    <source>
        <dbReference type="Pfam" id="PF14322"/>
    </source>
</evidence>
<organism evidence="2">
    <name type="scientific">human gut metagenome</name>
    <dbReference type="NCBI Taxonomy" id="408170"/>
    <lineage>
        <taxon>unclassified sequences</taxon>
        <taxon>metagenomes</taxon>
        <taxon>organismal metagenomes</taxon>
    </lineage>
</organism>
<name>K1TCP4_9ZZZZ</name>
<accession>K1TCP4</accession>
<dbReference type="AlphaFoldDB" id="K1TCP4"/>
<protein>
    <recommendedName>
        <fullName evidence="1">SusD-like N-terminal domain-containing protein</fullName>
    </recommendedName>
</protein>
<proteinExistence type="predicted"/>
<dbReference type="EMBL" id="AJWZ01004521">
    <property type="protein sequence ID" value="EKC65204.1"/>
    <property type="molecule type" value="Genomic_DNA"/>
</dbReference>
<dbReference type="Pfam" id="PF14322">
    <property type="entry name" value="SusD-like_3"/>
    <property type="match status" value="1"/>
</dbReference>
<feature type="non-terminal residue" evidence="2">
    <location>
        <position position="187"/>
    </location>
</feature>
<dbReference type="Gene3D" id="1.25.40.390">
    <property type="match status" value="1"/>
</dbReference>
<feature type="domain" description="SusD-like N-terminal" evidence="1">
    <location>
        <begin position="40"/>
        <end position="149"/>
    </location>
</feature>
<dbReference type="InterPro" id="IPR033985">
    <property type="entry name" value="SusD-like_N"/>
</dbReference>
<dbReference type="SUPFAM" id="SSF48452">
    <property type="entry name" value="TPR-like"/>
    <property type="match status" value="1"/>
</dbReference>
<dbReference type="InterPro" id="IPR011990">
    <property type="entry name" value="TPR-like_helical_dom_sf"/>
</dbReference>
<feature type="non-terminal residue" evidence="2">
    <location>
        <position position="1"/>
    </location>
</feature>
<evidence type="ECO:0000313" key="2">
    <source>
        <dbReference type="EMBL" id="EKC65204.1"/>
    </source>
</evidence>
<gene>
    <name evidence="2" type="ORF">OBE_06561</name>
</gene>
<sequence length="187" mass="21680">KPLSFYTPEISFTDYNGLKTGTDMLNRDVRYFDFYPTGGSMDPCILSEYFFSDISVNGRTDAANSPQDLVRQITPSASLTGNASQINNYWTYLYKGIKDANTLLTRSETAEFDNEDQRKEIEGLACFHRAYRYYRLVNQYGDIPFITEEITGPRYDFYSTKREAILRYLKNDLDRTAPYLKNTFISV</sequence>
<comment type="caution">
    <text evidence="2">The sequence shown here is derived from an EMBL/GenBank/DDBJ whole genome shotgun (WGS) entry which is preliminary data.</text>
</comment>
<reference evidence="2" key="1">
    <citation type="journal article" date="2013" name="Environ. Microbiol.">
        <title>Microbiota from the distal guts of lean and obese adolescents exhibit partial functional redundancy besides clear differences in community structure.</title>
        <authorList>
            <person name="Ferrer M."/>
            <person name="Ruiz A."/>
            <person name="Lanza F."/>
            <person name="Haange S.B."/>
            <person name="Oberbach A."/>
            <person name="Till H."/>
            <person name="Bargiela R."/>
            <person name="Campoy C."/>
            <person name="Segura M.T."/>
            <person name="Richter M."/>
            <person name="von Bergen M."/>
            <person name="Seifert J."/>
            <person name="Suarez A."/>
        </authorList>
    </citation>
    <scope>NUCLEOTIDE SEQUENCE</scope>
</reference>